<evidence type="ECO:0000256" key="8">
    <source>
        <dbReference type="ARBA" id="ARBA00022741"/>
    </source>
</evidence>
<dbReference type="SUPFAM" id="SSF158472">
    <property type="entry name" value="HAMP domain-like"/>
    <property type="match status" value="1"/>
</dbReference>
<dbReference type="PROSITE" id="PS50109">
    <property type="entry name" value="HIS_KIN"/>
    <property type="match status" value="1"/>
</dbReference>
<dbReference type="InterPro" id="IPR003594">
    <property type="entry name" value="HATPase_dom"/>
</dbReference>
<evidence type="ECO:0000259" key="16">
    <source>
        <dbReference type="PROSITE" id="PS50885"/>
    </source>
</evidence>
<dbReference type="CDD" id="cd06225">
    <property type="entry name" value="HAMP"/>
    <property type="match status" value="1"/>
</dbReference>
<feature type="transmembrane region" description="Helical" evidence="14">
    <location>
        <begin position="29"/>
        <end position="54"/>
    </location>
</feature>
<dbReference type="Pfam" id="PF00989">
    <property type="entry name" value="PAS"/>
    <property type="match status" value="1"/>
</dbReference>
<dbReference type="InterPro" id="IPR000014">
    <property type="entry name" value="PAS"/>
</dbReference>
<protein>
    <recommendedName>
        <fullName evidence="3">histidine kinase</fullName>
        <ecNumber evidence="3">2.7.13.3</ecNumber>
    </recommendedName>
</protein>
<dbReference type="NCBIfam" id="TIGR00229">
    <property type="entry name" value="sensory_box"/>
    <property type="match status" value="1"/>
</dbReference>
<dbReference type="PROSITE" id="PS50885">
    <property type="entry name" value="HAMP"/>
    <property type="match status" value="1"/>
</dbReference>
<keyword evidence="7 14" id="KW-0812">Transmembrane</keyword>
<dbReference type="InterPro" id="IPR036890">
    <property type="entry name" value="HATPase_C_sf"/>
</dbReference>
<comment type="caution">
    <text evidence="17">The sequence shown here is derived from an EMBL/GenBank/DDBJ whole genome shotgun (WGS) entry which is preliminary data.</text>
</comment>
<dbReference type="RefSeq" id="WP_246429551.1">
    <property type="nucleotide sequence ID" value="NZ_JACHOO010000001.1"/>
</dbReference>
<evidence type="ECO:0000256" key="11">
    <source>
        <dbReference type="ARBA" id="ARBA00022989"/>
    </source>
</evidence>
<keyword evidence="10" id="KW-0067">ATP-binding</keyword>
<dbReference type="PRINTS" id="PR00344">
    <property type="entry name" value="BCTRLSENSOR"/>
</dbReference>
<dbReference type="SUPFAM" id="SSF55785">
    <property type="entry name" value="PYP-like sensor domain (PAS domain)"/>
    <property type="match status" value="1"/>
</dbReference>
<dbReference type="Gene3D" id="1.10.287.130">
    <property type="match status" value="1"/>
</dbReference>
<proteinExistence type="predicted"/>
<dbReference type="InterPro" id="IPR004358">
    <property type="entry name" value="Sig_transdc_His_kin-like_C"/>
</dbReference>
<evidence type="ECO:0000256" key="13">
    <source>
        <dbReference type="ARBA" id="ARBA00023136"/>
    </source>
</evidence>
<dbReference type="Pfam" id="PF00672">
    <property type="entry name" value="HAMP"/>
    <property type="match status" value="1"/>
</dbReference>
<dbReference type="GO" id="GO:0000155">
    <property type="term" value="F:phosphorelay sensor kinase activity"/>
    <property type="evidence" value="ECO:0007669"/>
    <property type="project" value="InterPro"/>
</dbReference>
<keyword evidence="8" id="KW-0547">Nucleotide-binding</keyword>
<dbReference type="CDD" id="cd00082">
    <property type="entry name" value="HisKA"/>
    <property type="match status" value="1"/>
</dbReference>
<dbReference type="InterPro" id="IPR003660">
    <property type="entry name" value="HAMP_dom"/>
</dbReference>
<dbReference type="InterPro" id="IPR045671">
    <property type="entry name" value="NtrY-like_N"/>
</dbReference>
<dbReference type="Gene3D" id="6.10.340.10">
    <property type="match status" value="1"/>
</dbReference>
<dbReference type="Pfam" id="PF19312">
    <property type="entry name" value="NtrY_N"/>
    <property type="match status" value="1"/>
</dbReference>
<evidence type="ECO:0000256" key="1">
    <source>
        <dbReference type="ARBA" id="ARBA00000085"/>
    </source>
</evidence>
<evidence type="ECO:0000256" key="5">
    <source>
        <dbReference type="ARBA" id="ARBA00022553"/>
    </source>
</evidence>
<comment type="subcellular location">
    <subcellularLocation>
        <location evidence="2">Cell membrane</location>
        <topology evidence="2">Multi-pass membrane protein</topology>
    </subcellularLocation>
</comment>
<keyword evidence="6 17" id="KW-0808">Transferase</keyword>
<dbReference type="InterPro" id="IPR003661">
    <property type="entry name" value="HisK_dim/P_dom"/>
</dbReference>
<dbReference type="InterPro" id="IPR017232">
    <property type="entry name" value="NtrY"/>
</dbReference>
<sequence length="752" mass="81928">MIAIGEALPVATPLGGREFSRWPRRIRTLGYILVVLSLASSFATFALLMGLTPIDPTGEVVVSAMAVNGALVGALALAVGWEIVTLVRARRKGRAAARLHIRVVALFSIIAAVPAILVALAASFTLNRGLDHWFSERTRQIVATSQQIALAFAEEQARSLRTDILTLRLDFERAQPLLEADPDQFQTFMNSVAAFRGIPGLYIVKPDGSLIAQADFQFKLAFVPPPPEALDQAKAGSDPVLIAPGATRIVGALIRLQSYRDVFLYVSREIDPKVVRYINMTTDNINEYRSMEQTRFAVQVAFGLLYIGISLVVLLSAIWLGIGFANRIVSPIRRLIDASDQVARGNLAVEVPYRSADGDIGALGQTFNTMTAELRRQQAELVAANELIDSRRRFTEAVLAGVSAGVVGLDADGRVTLANRGGLRLLGVADERGAIGRPIAELVPELTDVVAVALVDQGRSEHRDQIALVRDGRERTLNVRVTTERSESNAHGYVVTLDDITDLMTAQRGAAWADIARRIAHEIKNPLTPIQLSAERLRRRFGKTVGEGREVFDQCVDTIIRQVGDIGRMVDEFSAFARMPKPAMEARDLRDPVREAVFLLEVGHPDIEFRMELPSEPMVGRFDTRLVSQVFTNVVKNATEAIAALPAEARGTPRITVTGRVEGDQIVVDVIDTGIGLPAENRQRLLEPYMTTREKGTGLGLAIVRKILEEHGGRIDLLDAPQVAEGGHGAMVRITLPKSEAPLPEPAREAAA</sequence>
<dbReference type="SMART" id="SM00304">
    <property type="entry name" value="HAMP"/>
    <property type="match status" value="1"/>
</dbReference>
<keyword evidence="5" id="KW-0597">Phosphoprotein</keyword>
<dbReference type="PANTHER" id="PTHR43065:SF10">
    <property type="entry name" value="PEROXIDE STRESS-ACTIVATED HISTIDINE KINASE MAK3"/>
    <property type="match status" value="1"/>
</dbReference>
<dbReference type="PANTHER" id="PTHR43065">
    <property type="entry name" value="SENSOR HISTIDINE KINASE"/>
    <property type="match status" value="1"/>
</dbReference>
<name>A0A7W9CT38_9HYPH</name>
<feature type="domain" description="Histidine kinase" evidence="15">
    <location>
        <begin position="518"/>
        <end position="740"/>
    </location>
</feature>
<dbReference type="EMBL" id="JACHOO010000001">
    <property type="protein sequence ID" value="MBB5751164.1"/>
    <property type="molecule type" value="Genomic_DNA"/>
</dbReference>
<organism evidence="17 18">
    <name type="scientific">Prosthecomicrobium pneumaticum</name>
    <dbReference type="NCBI Taxonomy" id="81895"/>
    <lineage>
        <taxon>Bacteria</taxon>
        <taxon>Pseudomonadati</taxon>
        <taxon>Pseudomonadota</taxon>
        <taxon>Alphaproteobacteria</taxon>
        <taxon>Hyphomicrobiales</taxon>
        <taxon>Kaistiaceae</taxon>
        <taxon>Prosthecomicrobium</taxon>
    </lineage>
</organism>
<dbReference type="GO" id="GO:0005524">
    <property type="term" value="F:ATP binding"/>
    <property type="evidence" value="ECO:0007669"/>
    <property type="project" value="UniProtKB-KW"/>
</dbReference>
<dbReference type="InterPro" id="IPR035965">
    <property type="entry name" value="PAS-like_dom_sf"/>
</dbReference>
<evidence type="ECO:0000256" key="12">
    <source>
        <dbReference type="ARBA" id="ARBA00023012"/>
    </source>
</evidence>
<comment type="catalytic activity">
    <reaction evidence="1">
        <text>ATP + protein L-histidine = ADP + protein N-phospho-L-histidine.</text>
        <dbReference type="EC" id="2.7.13.3"/>
    </reaction>
</comment>
<evidence type="ECO:0000256" key="3">
    <source>
        <dbReference type="ARBA" id="ARBA00012438"/>
    </source>
</evidence>
<accession>A0A7W9CT38</accession>
<evidence type="ECO:0000313" key="18">
    <source>
        <dbReference type="Proteomes" id="UP000523821"/>
    </source>
</evidence>
<evidence type="ECO:0000256" key="7">
    <source>
        <dbReference type="ARBA" id="ARBA00022692"/>
    </source>
</evidence>
<dbReference type="SUPFAM" id="SSF55874">
    <property type="entry name" value="ATPase domain of HSP90 chaperone/DNA topoisomerase II/histidine kinase"/>
    <property type="match status" value="1"/>
</dbReference>
<dbReference type="EC" id="2.7.13.3" evidence="3"/>
<keyword evidence="11 14" id="KW-1133">Transmembrane helix</keyword>
<keyword evidence="13 14" id="KW-0472">Membrane</keyword>
<evidence type="ECO:0000256" key="14">
    <source>
        <dbReference type="SAM" id="Phobius"/>
    </source>
</evidence>
<evidence type="ECO:0000256" key="9">
    <source>
        <dbReference type="ARBA" id="ARBA00022777"/>
    </source>
</evidence>
<evidence type="ECO:0000259" key="15">
    <source>
        <dbReference type="PROSITE" id="PS50109"/>
    </source>
</evidence>
<dbReference type="Gene3D" id="3.30.450.20">
    <property type="entry name" value="PAS domain"/>
    <property type="match status" value="1"/>
</dbReference>
<dbReference type="PIRSF" id="PIRSF037532">
    <property type="entry name" value="STHK_NtrY"/>
    <property type="match status" value="1"/>
</dbReference>
<evidence type="ECO:0000256" key="2">
    <source>
        <dbReference type="ARBA" id="ARBA00004651"/>
    </source>
</evidence>
<keyword evidence="12" id="KW-0902">Two-component regulatory system</keyword>
<gene>
    <name evidence="17" type="ORF">GGQ63_000207</name>
</gene>
<dbReference type="AlphaFoldDB" id="A0A7W9CT38"/>
<evidence type="ECO:0000313" key="17">
    <source>
        <dbReference type="EMBL" id="MBB5751164.1"/>
    </source>
</evidence>
<dbReference type="Pfam" id="PF02518">
    <property type="entry name" value="HATPase_c"/>
    <property type="match status" value="1"/>
</dbReference>
<feature type="transmembrane region" description="Helical" evidence="14">
    <location>
        <begin position="99"/>
        <end position="124"/>
    </location>
</feature>
<reference evidence="17 18" key="1">
    <citation type="submission" date="2020-08" db="EMBL/GenBank/DDBJ databases">
        <title>Genomic Encyclopedia of Type Strains, Phase IV (KMG-IV): sequencing the most valuable type-strain genomes for metagenomic binning, comparative biology and taxonomic classification.</title>
        <authorList>
            <person name="Goeker M."/>
        </authorList>
    </citation>
    <scope>NUCLEOTIDE SEQUENCE [LARGE SCALE GENOMIC DNA]</scope>
    <source>
        <strain evidence="17 18">DSM 16268</strain>
    </source>
</reference>
<evidence type="ECO:0000256" key="4">
    <source>
        <dbReference type="ARBA" id="ARBA00022475"/>
    </source>
</evidence>
<evidence type="ECO:0000256" key="6">
    <source>
        <dbReference type="ARBA" id="ARBA00022679"/>
    </source>
</evidence>
<keyword evidence="18" id="KW-1185">Reference proteome</keyword>
<dbReference type="GO" id="GO:0006355">
    <property type="term" value="P:regulation of DNA-templated transcription"/>
    <property type="evidence" value="ECO:0007669"/>
    <property type="project" value="InterPro"/>
</dbReference>
<dbReference type="SMART" id="SM00388">
    <property type="entry name" value="HisKA"/>
    <property type="match status" value="1"/>
</dbReference>
<dbReference type="Proteomes" id="UP000523821">
    <property type="component" value="Unassembled WGS sequence"/>
</dbReference>
<dbReference type="Gene3D" id="3.30.565.10">
    <property type="entry name" value="Histidine kinase-like ATPase, C-terminal domain"/>
    <property type="match status" value="1"/>
</dbReference>
<dbReference type="InterPro" id="IPR013767">
    <property type="entry name" value="PAS_fold"/>
</dbReference>
<dbReference type="GO" id="GO:0005886">
    <property type="term" value="C:plasma membrane"/>
    <property type="evidence" value="ECO:0007669"/>
    <property type="project" value="UniProtKB-SubCell"/>
</dbReference>
<keyword evidence="9 17" id="KW-0418">Kinase</keyword>
<feature type="transmembrane region" description="Helical" evidence="14">
    <location>
        <begin position="296"/>
        <end position="325"/>
    </location>
</feature>
<dbReference type="Pfam" id="PF00512">
    <property type="entry name" value="HisKA"/>
    <property type="match status" value="1"/>
</dbReference>
<evidence type="ECO:0000256" key="10">
    <source>
        <dbReference type="ARBA" id="ARBA00022840"/>
    </source>
</evidence>
<dbReference type="InterPro" id="IPR005467">
    <property type="entry name" value="His_kinase_dom"/>
</dbReference>
<dbReference type="SMART" id="SM00387">
    <property type="entry name" value="HATPase_c"/>
    <property type="match status" value="1"/>
</dbReference>
<dbReference type="CDD" id="cd00130">
    <property type="entry name" value="PAS"/>
    <property type="match status" value="1"/>
</dbReference>
<feature type="domain" description="HAMP" evidence="16">
    <location>
        <begin position="326"/>
        <end position="379"/>
    </location>
</feature>
<feature type="transmembrane region" description="Helical" evidence="14">
    <location>
        <begin position="60"/>
        <end position="87"/>
    </location>
</feature>
<dbReference type="SUPFAM" id="SSF47384">
    <property type="entry name" value="Homodimeric domain of signal transducing histidine kinase"/>
    <property type="match status" value="1"/>
</dbReference>
<keyword evidence="4" id="KW-1003">Cell membrane</keyword>
<dbReference type="InterPro" id="IPR036097">
    <property type="entry name" value="HisK_dim/P_sf"/>
</dbReference>